<feature type="domain" description="Antitoxin FitA-like ribbon-helix-helix" evidence="2">
    <location>
        <begin position="3"/>
        <end position="40"/>
    </location>
</feature>
<comment type="caution">
    <text evidence="3">The sequence shown here is derived from an EMBL/GenBank/DDBJ whole genome shotgun (WGS) entry which is preliminary data.</text>
</comment>
<evidence type="ECO:0000313" key="4">
    <source>
        <dbReference type="Proteomes" id="UP000273516"/>
    </source>
</evidence>
<dbReference type="SUPFAM" id="SSF47598">
    <property type="entry name" value="Ribbon-helix-helix"/>
    <property type="match status" value="1"/>
</dbReference>
<accession>A0A3M0MJ18</accession>
<dbReference type="EMBL" id="QOKZ01000001">
    <property type="protein sequence ID" value="RMC37435.1"/>
    <property type="molecule type" value="Genomic_DNA"/>
</dbReference>
<evidence type="ECO:0000259" key="2">
    <source>
        <dbReference type="Pfam" id="PF22513"/>
    </source>
</evidence>
<evidence type="ECO:0000313" key="3">
    <source>
        <dbReference type="EMBL" id="RMC37435.1"/>
    </source>
</evidence>
<feature type="region of interest" description="Disordered" evidence="1">
    <location>
        <begin position="60"/>
        <end position="80"/>
    </location>
</feature>
<dbReference type="OrthoDB" id="2389872at2"/>
<dbReference type="InterPro" id="IPR053853">
    <property type="entry name" value="FitA-like_RHH"/>
</dbReference>
<sequence>MVNMSIRNLPEQVHDALRQRAEQNNRSLNAEVRAILAHAVMVSKTGGFGQQLRSRFADSLGTDLDLSRDKHPGEAAKFEE</sequence>
<dbReference type="Pfam" id="PF22513">
    <property type="entry name" value="FitA-like_RHH"/>
    <property type="match status" value="1"/>
</dbReference>
<keyword evidence="3" id="KW-0238">DNA-binding</keyword>
<dbReference type="Gene3D" id="1.10.1220.10">
    <property type="entry name" value="Met repressor-like"/>
    <property type="match status" value="1"/>
</dbReference>
<dbReference type="AlphaFoldDB" id="A0A3M0MJ18"/>
<gene>
    <name evidence="3" type="ORF">C9E81_01385</name>
</gene>
<reference evidence="3 4" key="1">
    <citation type="submission" date="2018-07" db="EMBL/GenBank/DDBJ databases">
        <authorList>
            <person name="Zhang Y."/>
            <person name="Wang L."/>
            <person name="Ma S."/>
        </authorList>
    </citation>
    <scope>NUCLEOTIDE SEQUENCE [LARGE SCALE GENOMIC DNA]</scope>
    <source>
        <strain evidence="3 4">4-2</strain>
    </source>
</reference>
<feature type="compositionally biased region" description="Basic and acidic residues" evidence="1">
    <location>
        <begin position="65"/>
        <end position="80"/>
    </location>
</feature>
<dbReference type="InterPro" id="IPR010985">
    <property type="entry name" value="Ribbon_hlx_hlx"/>
</dbReference>
<dbReference type="GO" id="GO:0006355">
    <property type="term" value="P:regulation of DNA-templated transcription"/>
    <property type="evidence" value="ECO:0007669"/>
    <property type="project" value="InterPro"/>
</dbReference>
<organism evidence="3 4">
    <name type="scientific">Paracoccus alkanivorans</name>
    <dbReference type="NCBI Taxonomy" id="2116655"/>
    <lineage>
        <taxon>Bacteria</taxon>
        <taxon>Pseudomonadati</taxon>
        <taxon>Pseudomonadota</taxon>
        <taxon>Alphaproteobacteria</taxon>
        <taxon>Rhodobacterales</taxon>
        <taxon>Paracoccaceae</taxon>
        <taxon>Paracoccus</taxon>
    </lineage>
</organism>
<proteinExistence type="predicted"/>
<dbReference type="Proteomes" id="UP000273516">
    <property type="component" value="Unassembled WGS sequence"/>
</dbReference>
<dbReference type="GO" id="GO:0003677">
    <property type="term" value="F:DNA binding"/>
    <property type="evidence" value="ECO:0007669"/>
    <property type="project" value="UniProtKB-KW"/>
</dbReference>
<name>A0A3M0MJ18_9RHOB</name>
<dbReference type="RefSeq" id="WP_122110524.1">
    <property type="nucleotide sequence ID" value="NZ_QOKZ01000001.1"/>
</dbReference>
<protein>
    <submittedName>
        <fullName evidence="3">Arc family DNA-binding protein</fullName>
    </submittedName>
</protein>
<keyword evidence="4" id="KW-1185">Reference proteome</keyword>
<dbReference type="InterPro" id="IPR013321">
    <property type="entry name" value="Arc_rbn_hlx_hlx"/>
</dbReference>
<evidence type="ECO:0000256" key="1">
    <source>
        <dbReference type="SAM" id="MobiDB-lite"/>
    </source>
</evidence>